<name>A0A6I4M2G5_9SPHN</name>
<feature type="transmembrane region" description="Helical" evidence="1">
    <location>
        <begin position="230"/>
        <end position="251"/>
    </location>
</feature>
<dbReference type="Proteomes" id="UP000471147">
    <property type="component" value="Unassembled WGS sequence"/>
</dbReference>
<dbReference type="EMBL" id="SDWJ01000002">
    <property type="protein sequence ID" value="MVZ98523.1"/>
    <property type="molecule type" value="Genomic_DNA"/>
</dbReference>
<dbReference type="AlphaFoldDB" id="A0A6I4M2G5"/>
<feature type="signal peptide" evidence="2">
    <location>
        <begin position="1"/>
        <end position="20"/>
    </location>
</feature>
<keyword evidence="1" id="KW-1133">Transmembrane helix</keyword>
<accession>A0A6I4M2G5</accession>
<evidence type="ECO:0000313" key="4">
    <source>
        <dbReference type="Proteomes" id="UP000471147"/>
    </source>
</evidence>
<protein>
    <recommendedName>
        <fullName evidence="5">TIGR02186 family protein</fullName>
    </recommendedName>
</protein>
<keyword evidence="1" id="KW-0812">Transmembrane</keyword>
<gene>
    <name evidence="3" type="ORF">EUU23_12545</name>
</gene>
<sequence length="254" mass="27917">MRWLLALILAMLPIAAAGQAVPKLVPDVSQRQINIQSGFTGAELLLFGAIIYPRGVAPEGQVDVAVVLRGPARPITLREKRQIAGIWINADSSDFRSVPAYYAIASSRPLSSIVDSKTAAIYELGLDKLQLSPSGEVDAKEQRRFSNGLVDLKQRNGLFRQEAGSVEITDQVLYRARLKIPSSVPVGTYVAETLLIRDGRVIVADDKVEVRVRKTGFEQLVTILAKDYSLFYGTMAVLISLLLGWFAGFIFQRI</sequence>
<keyword evidence="1" id="KW-0472">Membrane</keyword>
<evidence type="ECO:0008006" key="5">
    <source>
        <dbReference type="Google" id="ProtNLM"/>
    </source>
</evidence>
<dbReference type="OrthoDB" id="9815212at2"/>
<feature type="chain" id="PRO_5026054767" description="TIGR02186 family protein" evidence="2">
    <location>
        <begin position="21"/>
        <end position="254"/>
    </location>
</feature>
<organism evidence="3 4">
    <name type="scientific">Sphingorhabdus profundilacus</name>
    <dbReference type="NCBI Taxonomy" id="2509718"/>
    <lineage>
        <taxon>Bacteria</taxon>
        <taxon>Pseudomonadati</taxon>
        <taxon>Pseudomonadota</taxon>
        <taxon>Alphaproteobacteria</taxon>
        <taxon>Sphingomonadales</taxon>
        <taxon>Sphingomonadaceae</taxon>
        <taxon>Sphingorhabdus</taxon>
    </lineage>
</organism>
<dbReference type="RefSeq" id="WP_160354419.1">
    <property type="nucleotide sequence ID" value="NZ_SDWJ01000002.1"/>
</dbReference>
<comment type="caution">
    <text evidence="3">The sequence shown here is derived from an EMBL/GenBank/DDBJ whole genome shotgun (WGS) entry which is preliminary data.</text>
</comment>
<keyword evidence="2" id="KW-0732">Signal</keyword>
<reference evidence="3 4" key="1">
    <citation type="submission" date="2019-01" db="EMBL/GenBank/DDBJ databases">
        <title>Sphingorhabdus lacus sp.nov., isolated from an oligotrophic freshwater lake.</title>
        <authorList>
            <person name="Park M."/>
        </authorList>
    </citation>
    <scope>NUCLEOTIDE SEQUENCE [LARGE SCALE GENOMIC DNA]</scope>
    <source>
        <strain evidence="3 4">IMCC26285</strain>
    </source>
</reference>
<keyword evidence="4" id="KW-1185">Reference proteome</keyword>
<proteinExistence type="predicted"/>
<dbReference type="Pfam" id="PF09608">
    <property type="entry name" value="Alph_Pro_TM"/>
    <property type="match status" value="1"/>
</dbReference>
<dbReference type="InterPro" id="IPR019088">
    <property type="entry name" value="CHP02186-rel_TM"/>
</dbReference>
<evidence type="ECO:0000256" key="1">
    <source>
        <dbReference type="SAM" id="Phobius"/>
    </source>
</evidence>
<evidence type="ECO:0000256" key="2">
    <source>
        <dbReference type="SAM" id="SignalP"/>
    </source>
</evidence>
<evidence type="ECO:0000313" key="3">
    <source>
        <dbReference type="EMBL" id="MVZ98523.1"/>
    </source>
</evidence>